<evidence type="ECO:0000313" key="8">
    <source>
        <dbReference type="Proteomes" id="UP000502260"/>
    </source>
</evidence>
<evidence type="ECO:0000256" key="2">
    <source>
        <dbReference type="ARBA" id="ARBA00007581"/>
    </source>
</evidence>
<evidence type="ECO:0000256" key="3">
    <source>
        <dbReference type="ARBA" id="ARBA00022723"/>
    </source>
</evidence>
<evidence type="ECO:0000313" key="7">
    <source>
        <dbReference type="EMBL" id="BCB28598.1"/>
    </source>
</evidence>
<keyword evidence="7" id="KW-0223">Dioxygenase</keyword>
<dbReference type="KEGG" id="slac:SKTS_34840"/>
<keyword evidence="4" id="KW-0862">Zinc</keyword>
<dbReference type="InterPro" id="IPR004183">
    <property type="entry name" value="Xdiol_dOase_suB"/>
</dbReference>
<reference evidence="8" key="1">
    <citation type="submission" date="2020-03" db="EMBL/GenBank/DDBJ databases">
        <title>Complete genome sequence of sulfur-oxidizing bacterium skT11.</title>
        <authorList>
            <person name="Kanda M."/>
            <person name="Kojima H."/>
            <person name="Fukui M."/>
        </authorList>
    </citation>
    <scope>NUCLEOTIDE SEQUENCE [LARGE SCALE GENOMIC DNA]</scope>
    <source>
        <strain evidence="8">skT11</strain>
    </source>
</reference>
<keyword evidence="5" id="KW-0560">Oxidoreductase</keyword>
<dbReference type="EMBL" id="AP022853">
    <property type="protein sequence ID" value="BCB28598.1"/>
    <property type="molecule type" value="Genomic_DNA"/>
</dbReference>
<dbReference type="Proteomes" id="UP000502260">
    <property type="component" value="Chromosome"/>
</dbReference>
<dbReference type="PIRSF" id="PIRSF006157">
    <property type="entry name" value="Doxgns_DODA"/>
    <property type="match status" value="1"/>
</dbReference>
<dbReference type="Pfam" id="PF02900">
    <property type="entry name" value="LigB"/>
    <property type="match status" value="1"/>
</dbReference>
<keyword evidence="3" id="KW-0479">Metal-binding</keyword>
<proteinExistence type="inferred from homology"/>
<dbReference type="GO" id="GO:0008198">
    <property type="term" value="F:ferrous iron binding"/>
    <property type="evidence" value="ECO:0007669"/>
    <property type="project" value="InterPro"/>
</dbReference>
<dbReference type="GO" id="GO:0008270">
    <property type="term" value="F:zinc ion binding"/>
    <property type="evidence" value="ECO:0007669"/>
    <property type="project" value="InterPro"/>
</dbReference>
<name>A0A6F8VFV1_9PROT</name>
<comment type="similarity">
    <text evidence="2">Belongs to the DODA-type extradiol aromatic ring-opening dioxygenase family.</text>
</comment>
<evidence type="ECO:0000256" key="4">
    <source>
        <dbReference type="ARBA" id="ARBA00022833"/>
    </source>
</evidence>
<dbReference type="CDD" id="cd07363">
    <property type="entry name" value="45_DOPA_Dioxygenase"/>
    <property type="match status" value="1"/>
</dbReference>
<dbReference type="InterPro" id="IPR014436">
    <property type="entry name" value="Extradiol_dOase_DODA"/>
</dbReference>
<comment type="cofactor">
    <cofactor evidence="1">
        <name>Zn(2+)</name>
        <dbReference type="ChEBI" id="CHEBI:29105"/>
    </cofactor>
</comment>
<keyword evidence="8" id="KW-1185">Reference proteome</keyword>
<evidence type="ECO:0000256" key="1">
    <source>
        <dbReference type="ARBA" id="ARBA00001947"/>
    </source>
</evidence>
<evidence type="ECO:0000256" key="5">
    <source>
        <dbReference type="ARBA" id="ARBA00023002"/>
    </source>
</evidence>
<organism evidence="7 8">
    <name type="scientific">Sulfurimicrobium lacus</name>
    <dbReference type="NCBI Taxonomy" id="2715678"/>
    <lineage>
        <taxon>Bacteria</taxon>
        <taxon>Pseudomonadati</taxon>
        <taxon>Pseudomonadota</taxon>
        <taxon>Betaproteobacteria</taxon>
        <taxon>Nitrosomonadales</taxon>
        <taxon>Sulfuricellaceae</taxon>
        <taxon>Sulfurimicrobium</taxon>
    </lineage>
</organism>
<gene>
    <name evidence="7" type="ORF">SKTS_34840</name>
</gene>
<dbReference type="RefSeq" id="WP_173068268.1">
    <property type="nucleotide sequence ID" value="NZ_AP022853.1"/>
</dbReference>
<dbReference type="PANTHER" id="PTHR30096">
    <property type="entry name" value="4,5-DOPA DIOXYGENASE EXTRADIOL-LIKE PROTEIN"/>
    <property type="match status" value="1"/>
</dbReference>
<dbReference type="Gene3D" id="3.40.830.10">
    <property type="entry name" value="LigB-like"/>
    <property type="match status" value="1"/>
</dbReference>
<feature type="domain" description="Extradiol ring-cleavage dioxygenase class III enzyme subunit B" evidence="6">
    <location>
        <begin position="28"/>
        <end position="236"/>
    </location>
</feature>
<dbReference type="GO" id="GO:0016702">
    <property type="term" value="F:oxidoreductase activity, acting on single donors with incorporation of molecular oxygen, incorporation of two atoms of oxygen"/>
    <property type="evidence" value="ECO:0007669"/>
    <property type="project" value="UniProtKB-ARBA"/>
</dbReference>
<protein>
    <submittedName>
        <fullName evidence="7">Dioxygenase</fullName>
    </submittedName>
</protein>
<sequence>MSILPTLFVPHGAPTFALAPGPAGQAMSDWAGRIEKPQAVLVVSAHWDTAQPCLGAATQPEIIHDFWGFPDALYELGYPATGAPGVAAEAKRLLDAAGFRAGLDHERGLDHGAWIPMRMMFPAADVPVATLSIQSALGPRHHYLVGQALAPLAAQGVLIVASGNLTHNLSHYRPAASGAGEPPYVGRFQAWIWDRLVARDVDSLLAYRVLAPGAVEAHPRDDHLLPLFVALGAAGPGFTAERVFKGVYENMLAMDSFAFRPS</sequence>
<evidence type="ECO:0000259" key="6">
    <source>
        <dbReference type="Pfam" id="PF02900"/>
    </source>
</evidence>
<accession>A0A6F8VFV1</accession>
<dbReference type="AlphaFoldDB" id="A0A6F8VFV1"/>
<dbReference type="SUPFAM" id="SSF53213">
    <property type="entry name" value="LigB-like"/>
    <property type="match status" value="1"/>
</dbReference>
<dbReference type="PANTHER" id="PTHR30096:SF0">
    <property type="entry name" value="4,5-DOPA DIOXYGENASE EXTRADIOL-LIKE PROTEIN"/>
    <property type="match status" value="1"/>
</dbReference>